<gene>
    <name evidence="2" type="ORF">ERS370000_05251</name>
</gene>
<evidence type="ECO:0000313" key="3">
    <source>
        <dbReference type="Proteomes" id="UP000044098"/>
    </source>
</evidence>
<dbReference type="InterPro" id="IPR016102">
    <property type="entry name" value="Succinyl-CoA_synth-like"/>
</dbReference>
<dbReference type="Gene3D" id="3.40.50.720">
    <property type="entry name" value="NAD(P)-binding Rossmann-like Domain"/>
    <property type="match status" value="1"/>
</dbReference>
<accession>A0AAD2J4K0</accession>
<dbReference type="Gene3D" id="3.40.50.261">
    <property type="entry name" value="Succinyl-CoA synthetase domains"/>
    <property type="match status" value="2"/>
</dbReference>
<dbReference type="Pfam" id="PF13607">
    <property type="entry name" value="Succ_CoA_lig"/>
    <property type="match status" value="1"/>
</dbReference>
<dbReference type="Pfam" id="PF13380">
    <property type="entry name" value="CoA_binding_2"/>
    <property type="match status" value="1"/>
</dbReference>
<dbReference type="InterPro" id="IPR043938">
    <property type="entry name" value="Ligase_CoA_dom"/>
</dbReference>
<dbReference type="InterPro" id="IPR013815">
    <property type="entry name" value="ATP_grasp_subdomain_1"/>
</dbReference>
<protein>
    <submittedName>
        <fullName evidence="2">Succinyl-CoA synthetase subunit alpha</fullName>
    </submittedName>
</protein>
<name>A0AAD2J4K0_ACHAE</name>
<dbReference type="SMART" id="SM00881">
    <property type="entry name" value="CoA_binding"/>
    <property type="match status" value="1"/>
</dbReference>
<proteinExistence type="predicted"/>
<dbReference type="SUPFAM" id="SSF52210">
    <property type="entry name" value="Succinyl-CoA synthetase domains"/>
    <property type="match status" value="2"/>
</dbReference>
<dbReference type="Pfam" id="PF19045">
    <property type="entry name" value="Ligase_CoA_2"/>
    <property type="match status" value="1"/>
</dbReference>
<dbReference type="AlphaFoldDB" id="A0AAD2J4K0"/>
<dbReference type="PANTHER" id="PTHR42793:SF4">
    <property type="entry name" value="BLL6376 PROTEIN"/>
    <property type="match status" value="1"/>
</dbReference>
<dbReference type="InterPro" id="IPR032875">
    <property type="entry name" value="Succ_CoA_lig_flav_dom"/>
</dbReference>
<dbReference type="Gene3D" id="3.30.470.20">
    <property type="entry name" value="ATP-grasp fold, B domain"/>
    <property type="match status" value="1"/>
</dbReference>
<dbReference type="SUPFAM" id="SSF51735">
    <property type="entry name" value="NAD(P)-binding Rossmann-fold domains"/>
    <property type="match status" value="1"/>
</dbReference>
<dbReference type="Proteomes" id="UP000044098">
    <property type="component" value="Unassembled WGS sequence"/>
</dbReference>
<dbReference type="GO" id="GO:0043758">
    <property type="term" value="F:acetate-CoA ligase (ADP-forming) activity"/>
    <property type="evidence" value="ECO:0007669"/>
    <property type="project" value="InterPro"/>
</dbReference>
<dbReference type="PANTHER" id="PTHR42793">
    <property type="entry name" value="COA BINDING DOMAIN CONTAINING PROTEIN"/>
    <property type="match status" value="1"/>
</dbReference>
<comment type="caution">
    <text evidence="2">The sequence shown here is derived from an EMBL/GenBank/DDBJ whole genome shotgun (WGS) entry which is preliminary data.</text>
</comment>
<dbReference type="Gene3D" id="3.30.1490.20">
    <property type="entry name" value="ATP-grasp fold, A domain"/>
    <property type="match status" value="1"/>
</dbReference>
<dbReference type="Pfam" id="PF13549">
    <property type="entry name" value="ATP-grasp_5"/>
    <property type="match status" value="1"/>
</dbReference>
<dbReference type="InterPro" id="IPR036291">
    <property type="entry name" value="NAD(P)-bd_dom_sf"/>
</dbReference>
<evidence type="ECO:0000259" key="1">
    <source>
        <dbReference type="SMART" id="SM00881"/>
    </source>
</evidence>
<dbReference type="InterPro" id="IPR003781">
    <property type="entry name" value="CoA-bd"/>
</dbReference>
<dbReference type="RefSeq" id="WP_370881522.1">
    <property type="nucleotide sequence ID" value="NZ_CYTK01000011.1"/>
</dbReference>
<evidence type="ECO:0000313" key="2">
    <source>
        <dbReference type="EMBL" id="CUJ68466.1"/>
    </source>
</evidence>
<dbReference type="GO" id="GO:0005524">
    <property type="term" value="F:ATP binding"/>
    <property type="evidence" value="ECO:0007669"/>
    <property type="project" value="InterPro"/>
</dbReference>
<reference evidence="2 3" key="1">
    <citation type="submission" date="2015-09" db="EMBL/GenBank/DDBJ databases">
        <authorList>
            <consortium name="Pathogen Informatics"/>
        </authorList>
    </citation>
    <scope>NUCLEOTIDE SEQUENCE [LARGE SCALE GENOMIC DNA]</scope>
    <source>
        <strain evidence="2 3">2789STDY5608625</strain>
    </source>
</reference>
<dbReference type="EMBL" id="CYTK01000011">
    <property type="protein sequence ID" value="CUJ68466.1"/>
    <property type="molecule type" value="Genomic_DNA"/>
</dbReference>
<dbReference type="SUPFAM" id="SSF56059">
    <property type="entry name" value="Glutathione synthetase ATP-binding domain-like"/>
    <property type="match status" value="1"/>
</dbReference>
<organism evidence="2 3">
    <name type="scientific">Achromobacter aegrifaciens</name>
    <dbReference type="NCBI Taxonomy" id="1287736"/>
    <lineage>
        <taxon>Bacteria</taxon>
        <taxon>Pseudomonadati</taxon>
        <taxon>Pseudomonadota</taxon>
        <taxon>Betaproteobacteria</taxon>
        <taxon>Burkholderiales</taxon>
        <taxon>Alcaligenaceae</taxon>
        <taxon>Achromobacter</taxon>
    </lineage>
</organism>
<feature type="domain" description="CoA-binding" evidence="1">
    <location>
        <begin position="29"/>
        <end position="124"/>
    </location>
</feature>
<sequence length="714" mass="74672">MRTEMMEDMNIVGGASPQALAGAARAAAVLEARSVAIVGASADPGKIAGRPLAYMLSRGFVGKLFPVNPTRDQVQGLKSYPSLAAIGEPVDLAIVGTPAGLVEDVIREGAAAGVKAFVVFSSGFSETGEEGAALQRRLGELARAQGVTILGPNCLGVANSATGLIASFTTALEETPIKQGGFAFVSQSGALGAYWMDICLRSGLGFSKWITTGNECDMDAASAIAYLADDPQTRVIGLYVEDIRDSLAFRRALLRAAAAGKPVIAIKAGRSQAGAAAAASHTGALAGDDALYDACLRQHGALRVDSLGQMMDVARLFLFDSVPQGKRLAVMSVSGGAGVLIADEAERWALELPALAPQTAQALAPVLPSFVKAANPLDLTGNVVQDTASISRALEAVARDPGNDAIVLFVGLMHSIATAFTDAIAQARQRTHRPIVVIWIGAKEESVSVLEQARIPVFRDIPPAVAALGAAVRLNGLRHAALTAPALPALRCDAMPAASIAFLLEWDSKALLRELGTAGIPDGVLVDGDMPDRLPAPLAYPVVAKLQASTVLHKSDIGGVVLGIMDDEQLRAALLRLRAIASDRGIDARGILLESMQRFDHELLLGLRRDVRFGPTLTLGRGGVEVELDPDVVCRLLPLDAQGIQEMIEGLRSAKLLQGFRGRGAVDLPALARQIAGLCEAFLARPDLAEIEINPLAVGEGQAWVLDAVVSRFE</sequence>